<dbReference type="KEGG" id="ahs:AHALO_0741"/>
<evidence type="ECO:0000256" key="9">
    <source>
        <dbReference type="SAM" id="SignalP"/>
    </source>
</evidence>
<dbReference type="InterPro" id="IPR003423">
    <property type="entry name" value="OMP_efflux"/>
</dbReference>
<keyword evidence="8" id="KW-0175">Coiled coil</keyword>
<sequence>MIKRSIVLLSTLFIINANALDINSAVNLALKNNNELKQKFYEYDEAKENIELNKSGFKPKLDLSYTYTDRSKTQNSLKRDSSASAVLSYNLFNGFSDYNLVKSAKYNAKASNLTLFAFKQDIVYNTKTAYIEFLNKRKNKSTYEIAYKLFKKQYEDSKNRFEQGLIAKNDLLDIQVKMLDAKQNLTRAISDLKIARYELSNILGGIDLQNQTIKELDDKIITKNSYKIDYLDNRSEIKALKMSIKSIDSKVDSTKGEFLPSIDASLSYNKYGDDSMPKDLEPDDQKVAQVQLKWNLYNGGVKYSNIDINRLKMRQLKEQLEKTKLDIKLQYQKAKSDLEVANLNYDSAKLALVQAKENYKIVNNKYEEGIVKPTDLTDANYLLTNAKQKFYQAYYDKFLAIVKLDRVFEKSLK</sequence>
<dbReference type="GO" id="GO:1990281">
    <property type="term" value="C:efflux pump complex"/>
    <property type="evidence" value="ECO:0007669"/>
    <property type="project" value="TreeGrafter"/>
</dbReference>
<keyword evidence="9" id="KW-0732">Signal</keyword>
<evidence type="ECO:0000313" key="10">
    <source>
        <dbReference type="EMBL" id="PKI81078.1"/>
    </source>
</evidence>
<dbReference type="Proteomes" id="UP000233248">
    <property type="component" value="Unassembled WGS sequence"/>
</dbReference>
<evidence type="ECO:0000256" key="1">
    <source>
        <dbReference type="ARBA" id="ARBA00004442"/>
    </source>
</evidence>
<dbReference type="PANTHER" id="PTHR30026">
    <property type="entry name" value="OUTER MEMBRANE PROTEIN TOLC"/>
    <property type="match status" value="1"/>
</dbReference>
<organism evidence="10 11">
    <name type="scientific">Malaciobacter halophilus</name>
    <dbReference type="NCBI Taxonomy" id="197482"/>
    <lineage>
        <taxon>Bacteria</taxon>
        <taxon>Pseudomonadati</taxon>
        <taxon>Campylobacterota</taxon>
        <taxon>Epsilonproteobacteria</taxon>
        <taxon>Campylobacterales</taxon>
        <taxon>Arcobacteraceae</taxon>
        <taxon>Malaciobacter</taxon>
    </lineage>
</organism>
<evidence type="ECO:0000256" key="6">
    <source>
        <dbReference type="ARBA" id="ARBA00023136"/>
    </source>
</evidence>
<evidence type="ECO:0000256" key="8">
    <source>
        <dbReference type="SAM" id="Coils"/>
    </source>
</evidence>
<keyword evidence="4" id="KW-1134">Transmembrane beta strand</keyword>
<keyword evidence="7" id="KW-0998">Cell outer membrane</keyword>
<evidence type="ECO:0000256" key="3">
    <source>
        <dbReference type="ARBA" id="ARBA00022448"/>
    </source>
</evidence>
<dbReference type="GO" id="GO:0015562">
    <property type="term" value="F:efflux transmembrane transporter activity"/>
    <property type="evidence" value="ECO:0007669"/>
    <property type="project" value="InterPro"/>
</dbReference>
<evidence type="ECO:0000256" key="7">
    <source>
        <dbReference type="ARBA" id="ARBA00023237"/>
    </source>
</evidence>
<dbReference type="EMBL" id="NXIF01000023">
    <property type="protein sequence ID" value="PKI81078.1"/>
    <property type="molecule type" value="Genomic_DNA"/>
</dbReference>
<dbReference type="OrthoDB" id="9780675at2"/>
<keyword evidence="11" id="KW-1185">Reference proteome</keyword>
<feature type="coiled-coil region" evidence="8">
    <location>
        <begin position="306"/>
        <end position="365"/>
    </location>
</feature>
<evidence type="ECO:0000256" key="4">
    <source>
        <dbReference type="ARBA" id="ARBA00022452"/>
    </source>
</evidence>
<comment type="similarity">
    <text evidence="2">Belongs to the outer membrane factor (OMF) (TC 1.B.17) family.</text>
</comment>
<evidence type="ECO:0000313" key="11">
    <source>
        <dbReference type="Proteomes" id="UP000233248"/>
    </source>
</evidence>
<evidence type="ECO:0000256" key="5">
    <source>
        <dbReference type="ARBA" id="ARBA00022692"/>
    </source>
</evidence>
<feature type="chain" id="PRO_5014845566" description="Transporter" evidence="9">
    <location>
        <begin position="20"/>
        <end position="413"/>
    </location>
</feature>
<comment type="caution">
    <text evidence="10">The sequence shown here is derived from an EMBL/GenBank/DDBJ whole genome shotgun (WGS) entry which is preliminary data.</text>
</comment>
<reference evidence="10 11" key="1">
    <citation type="submission" date="2017-09" db="EMBL/GenBank/DDBJ databases">
        <title>Genomics of the genus Arcobacter.</title>
        <authorList>
            <person name="Perez-Cataluna A."/>
            <person name="Figueras M.J."/>
            <person name="Salas-Masso N."/>
        </authorList>
    </citation>
    <scope>NUCLEOTIDE SEQUENCE [LARGE SCALE GENOMIC DNA]</scope>
    <source>
        <strain evidence="10 11">DSM 18005</strain>
    </source>
</reference>
<dbReference type="Gene3D" id="1.20.1600.10">
    <property type="entry name" value="Outer membrane efflux proteins (OEP)"/>
    <property type="match status" value="1"/>
</dbReference>
<keyword evidence="3" id="KW-0813">Transport</keyword>
<dbReference type="GO" id="GO:0015288">
    <property type="term" value="F:porin activity"/>
    <property type="evidence" value="ECO:0007669"/>
    <property type="project" value="TreeGrafter"/>
</dbReference>
<keyword evidence="6" id="KW-0472">Membrane</keyword>
<keyword evidence="5" id="KW-0812">Transmembrane</keyword>
<dbReference type="AlphaFoldDB" id="A0A2N1J3E4"/>
<dbReference type="PANTHER" id="PTHR30026:SF20">
    <property type="entry name" value="OUTER MEMBRANE PROTEIN TOLC"/>
    <property type="match status" value="1"/>
</dbReference>
<proteinExistence type="inferred from homology"/>
<protein>
    <recommendedName>
        <fullName evidence="12">Transporter</fullName>
    </recommendedName>
</protein>
<feature type="signal peptide" evidence="9">
    <location>
        <begin position="1"/>
        <end position="19"/>
    </location>
</feature>
<dbReference type="SUPFAM" id="SSF56954">
    <property type="entry name" value="Outer membrane efflux proteins (OEP)"/>
    <property type="match status" value="1"/>
</dbReference>
<name>A0A2N1J3E4_9BACT</name>
<dbReference type="InterPro" id="IPR051906">
    <property type="entry name" value="TolC-like"/>
</dbReference>
<gene>
    <name evidence="10" type="ORF">CP960_05835</name>
</gene>
<dbReference type="GO" id="GO:0009279">
    <property type="term" value="C:cell outer membrane"/>
    <property type="evidence" value="ECO:0007669"/>
    <property type="project" value="UniProtKB-SubCell"/>
</dbReference>
<comment type="subcellular location">
    <subcellularLocation>
        <location evidence="1">Cell outer membrane</location>
    </subcellularLocation>
</comment>
<dbReference type="Pfam" id="PF02321">
    <property type="entry name" value="OEP"/>
    <property type="match status" value="2"/>
</dbReference>
<dbReference type="RefSeq" id="WP_101184478.1">
    <property type="nucleotide sequence ID" value="NZ_CP031218.1"/>
</dbReference>
<evidence type="ECO:0008006" key="12">
    <source>
        <dbReference type="Google" id="ProtNLM"/>
    </source>
</evidence>
<evidence type="ECO:0000256" key="2">
    <source>
        <dbReference type="ARBA" id="ARBA00007613"/>
    </source>
</evidence>
<accession>A0A2N1J3E4</accession>